<feature type="transmembrane region" description="Helical" evidence="22">
    <location>
        <begin position="348"/>
        <end position="369"/>
    </location>
</feature>
<evidence type="ECO:0000256" key="18">
    <source>
        <dbReference type="ARBA" id="ARBA00036428"/>
    </source>
</evidence>
<feature type="region of interest" description="Disordered" evidence="23">
    <location>
        <begin position="1"/>
        <end position="23"/>
    </location>
</feature>
<dbReference type="Pfam" id="PF03034">
    <property type="entry name" value="PSS"/>
    <property type="match status" value="1"/>
</dbReference>
<proteinExistence type="inferred from homology"/>
<comment type="similarity">
    <text evidence="4 22">Belongs to the phosphatidyl serine synthase family.</text>
</comment>
<feature type="transmembrane region" description="Helical" evidence="22">
    <location>
        <begin position="133"/>
        <end position="153"/>
    </location>
</feature>
<evidence type="ECO:0000256" key="11">
    <source>
        <dbReference type="ARBA" id="ARBA00023136"/>
    </source>
</evidence>
<comment type="catalytic activity">
    <reaction evidence="15">
        <text>1-hexadecanoyl-2-(4Z,7Z,10Z,13Z,16Z,19Z-docosahexaenoyl)-sn-glycero-3-phosphoethanolamine + L-serine = 1-hexadecanoyl-2-(4Z,7Z,10Z,13Z,16Z,19Z-docosahexaenoyl)-sn-glycero-3-phosphoserine + ethanolamine</text>
        <dbReference type="Rhea" id="RHEA:41488"/>
        <dbReference type="ChEBI" id="CHEBI:33384"/>
        <dbReference type="ChEBI" id="CHEBI:57603"/>
        <dbReference type="ChEBI" id="CHEBI:78261"/>
        <dbReference type="ChEBI" id="CHEBI:78262"/>
    </reaction>
    <physiologicalReaction direction="left-to-right" evidence="15">
        <dbReference type="Rhea" id="RHEA:41489"/>
    </physiologicalReaction>
</comment>
<evidence type="ECO:0000313" key="25">
    <source>
        <dbReference type="Proteomes" id="UP000593567"/>
    </source>
</evidence>
<feature type="region of interest" description="Disordered" evidence="23">
    <location>
        <begin position="457"/>
        <end position="485"/>
    </location>
</feature>
<evidence type="ECO:0000256" key="6">
    <source>
        <dbReference type="ARBA" id="ARBA00022679"/>
    </source>
</evidence>
<dbReference type="PANTHER" id="PTHR15362">
    <property type="entry name" value="PHOSPHATIDYLINOSITOL SYNTHASE"/>
    <property type="match status" value="1"/>
</dbReference>
<evidence type="ECO:0000256" key="21">
    <source>
        <dbReference type="ARBA" id="ARBA00036733"/>
    </source>
</evidence>
<evidence type="ECO:0000256" key="10">
    <source>
        <dbReference type="ARBA" id="ARBA00023098"/>
    </source>
</evidence>
<gene>
    <name evidence="24" type="ORF">EB796_014512</name>
</gene>
<evidence type="ECO:0000256" key="4">
    <source>
        <dbReference type="ARBA" id="ARBA00008671"/>
    </source>
</evidence>
<evidence type="ECO:0000256" key="12">
    <source>
        <dbReference type="ARBA" id="ARBA00023209"/>
    </source>
</evidence>
<dbReference type="GO" id="GO:0106245">
    <property type="term" value="F:L-serine-phosphatidylethanolamine phosphatidyltransferase activity"/>
    <property type="evidence" value="ECO:0007669"/>
    <property type="project" value="UniProtKB-UniRule"/>
</dbReference>
<dbReference type="GO" id="GO:0005789">
    <property type="term" value="C:endoplasmic reticulum membrane"/>
    <property type="evidence" value="ECO:0007669"/>
    <property type="project" value="UniProtKB-SubCell"/>
</dbReference>
<dbReference type="OrthoDB" id="10265393at2759"/>
<evidence type="ECO:0000256" key="17">
    <source>
        <dbReference type="ARBA" id="ARBA00035955"/>
    </source>
</evidence>
<keyword evidence="10 22" id="KW-0443">Lipid metabolism</keyword>
<evidence type="ECO:0000256" key="22">
    <source>
        <dbReference type="RuleBase" id="RU368094"/>
    </source>
</evidence>
<keyword evidence="25" id="KW-1185">Reference proteome</keyword>
<organism evidence="24 25">
    <name type="scientific">Bugula neritina</name>
    <name type="common">Brown bryozoan</name>
    <name type="synonym">Sertularia neritina</name>
    <dbReference type="NCBI Taxonomy" id="10212"/>
    <lineage>
        <taxon>Eukaryota</taxon>
        <taxon>Metazoa</taxon>
        <taxon>Spiralia</taxon>
        <taxon>Lophotrochozoa</taxon>
        <taxon>Bryozoa</taxon>
        <taxon>Gymnolaemata</taxon>
        <taxon>Cheilostomatida</taxon>
        <taxon>Flustrina</taxon>
        <taxon>Buguloidea</taxon>
        <taxon>Bugulidae</taxon>
        <taxon>Bugula</taxon>
    </lineage>
</organism>
<comment type="catalytic activity">
    <reaction evidence="22">
        <text>a 1,2-diacyl-sn-glycero-3-phosphoethanolamine + L-serine = a 1,2-diacyl-sn-glycero-3-phospho-L-serine + ethanolamine</text>
        <dbReference type="Rhea" id="RHEA:27606"/>
        <dbReference type="ChEBI" id="CHEBI:33384"/>
        <dbReference type="ChEBI" id="CHEBI:57262"/>
        <dbReference type="ChEBI" id="CHEBI:57603"/>
        <dbReference type="ChEBI" id="CHEBI:64612"/>
        <dbReference type="EC" id="2.7.8.29"/>
    </reaction>
</comment>
<dbReference type="EMBL" id="VXIV02002127">
    <property type="protein sequence ID" value="KAF6027178.1"/>
    <property type="molecule type" value="Genomic_DNA"/>
</dbReference>
<comment type="subcellular location">
    <subcellularLocation>
        <location evidence="1 22">Endoplasmic reticulum membrane</location>
        <topology evidence="1 22">Multi-pass membrane protein</topology>
    </subcellularLocation>
</comment>
<dbReference type="EC" id="2.7.8.29" evidence="22"/>
<dbReference type="Proteomes" id="UP000593567">
    <property type="component" value="Unassembled WGS sequence"/>
</dbReference>
<comment type="function">
    <text evidence="22">Catalyzes a base-exchange reaction in which the polar head group of phosphatidylethanolamine (PE) is replaced by L-serine.</text>
</comment>
<feature type="transmembrane region" description="Helical" evidence="22">
    <location>
        <begin position="67"/>
        <end position="90"/>
    </location>
</feature>
<dbReference type="UniPathway" id="UPA00948"/>
<comment type="catalytic activity">
    <reaction evidence="16">
        <text>1-(1Z-octadecenyl)-2-(9Z-octadecenoyl)-sn-glycero-3-phosphoethanolamine + L-serine = 1-(1Z-octadecenyl)-2-(9Z-octadecenoyl)-sn-glycero-3-phospho-L-serine + ethanolamine</text>
        <dbReference type="Rhea" id="RHEA:41600"/>
        <dbReference type="ChEBI" id="CHEBI:33384"/>
        <dbReference type="ChEBI" id="CHEBI:57603"/>
        <dbReference type="ChEBI" id="CHEBI:78340"/>
        <dbReference type="ChEBI" id="CHEBI:78341"/>
    </reaction>
    <physiologicalReaction direction="left-to-right" evidence="16">
        <dbReference type="Rhea" id="RHEA:41601"/>
    </physiologicalReaction>
</comment>
<comment type="catalytic activity">
    <reaction evidence="21">
        <text>1-(1Z-octadecenyl)-2-(5Z,8Z,11Z,14Z- eicosatetraenoyl)-sn-glycero-3-phosphoethanolamine + L-serine = 1-(1Z-octadecenyl)-2-(5Z,8Z,11Z,14Z-eicosatetraenoyl)-sn-glycero-3-phospho-L-serine + ethanolamine</text>
        <dbReference type="Rhea" id="RHEA:41604"/>
        <dbReference type="ChEBI" id="CHEBI:33384"/>
        <dbReference type="ChEBI" id="CHEBI:57603"/>
        <dbReference type="ChEBI" id="CHEBI:78342"/>
        <dbReference type="ChEBI" id="CHEBI:78343"/>
    </reaction>
    <physiologicalReaction direction="left-to-right" evidence="21">
        <dbReference type="Rhea" id="RHEA:41605"/>
    </physiologicalReaction>
</comment>
<evidence type="ECO:0000256" key="13">
    <source>
        <dbReference type="ARBA" id="ARBA00023264"/>
    </source>
</evidence>
<keyword evidence="8 22" id="KW-0256">Endoplasmic reticulum</keyword>
<evidence type="ECO:0000256" key="2">
    <source>
        <dbReference type="ARBA" id="ARBA00004916"/>
    </source>
</evidence>
<evidence type="ECO:0000256" key="14">
    <source>
        <dbReference type="ARBA" id="ARBA00035767"/>
    </source>
</evidence>
<evidence type="ECO:0000256" key="20">
    <source>
        <dbReference type="ARBA" id="ARBA00036644"/>
    </source>
</evidence>
<accession>A0A7J7JP40</accession>
<comment type="catalytic activity">
    <reaction evidence="20">
        <text>1-octadecanoyl-2-(9Z-octadecenoyl)-sn-glycero-3-phosphoethanolamine + L-serine = 1-octadecanoyl-2-(9Z-octadecenoyl)-sn-glycero-3-phospho-L-serine + ethanolamine</text>
        <dbReference type="Rhea" id="RHEA:40795"/>
        <dbReference type="ChEBI" id="CHEBI:33384"/>
        <dbReference type="ChEBI" id="CHEBI:57603"/>
        <dbReference type="ChEBI" id="CHEBI:75038"/>
        <dbReference type="ChEBI" id="CHEBI:78260"/>
    </reaction>
    <physiologicalReaction direction="left-to-right" evidence="20">
        <dbReference type="Rhea" id="RHEA:40796"/>
    </physiologicalReaction>
</comment>
<comment type="catalytic activity">
    <reaction evidence="17">
        <text>1-octadecanoyl-2-(5Z,8Z,11Z,14Z)-eicosatetraenoyl-sn-glycero-3-phosphoethanolamine + L-serine = 1-octadecanoyl-2-(5Z,8Z,11Z,14Z)-eicosatetraenoyl-sn-glycero-3-phosphoserine + ethanolamine</text>
        <dbReference type="Rhea" id="RHEA:41500"/>
        <dbReference type="ChEBI" id="CHEBI:33384"/>
        <dbReference type="ChEBI" id="CHEBI:57603"/>
        <dbReference type="ChEBI" id="CHEBI:78268"/>
        <dbReference type="ChEBI" id="CHEBI:78269"/>
    </reaction>
    <physiologicalReaction direction="left-to-right" evidence="17">
        <dbReference type="Rhea" id="RHEA:41501"/>
    </physiologicalReaction>
</comment>
<evidence type="ECO:0000256" key="19">
    <source>
        <dbReference type="ARBA" id="ARBA00036623"/>
    </source>
</evidence>
<dbReference type="PANTHER" id="PTHR15362:SF7">
    <property type="entry name" value="PHOSPHATIDYLSERINE SYNTHASE 2"/>
    <property type="match status" value="1"/>
</dbReference>
<keyword evidence="13 22" id="KW-1208">Phospholipid metabolism</keyword>
<comment type="catalytic activity">
    <reaction evidence="19">
        <text>1-(1Z-octadecenyl)-2-(4Z,7Z,10Z,13Z,16Z,19Z-docosahexaenoyl)-sn-glycero-3-phosphoethanolamine + L-serine = 1-(1Z-octadecenyl)-2-(4Z,7Z,10Z,13Z,16Z,19Z-docosahexaenoyl)-sn-glycero-3-phospho-L-serine + ethanolamine</text>
        <dbReference type="Rhea" id="RHEA:41496"/>
        <dbReference type="ChEBI" id="CHEBI:33384"/>
        <dbReference type="ChEBI" id="CHEBI:57603"/>
        <dbReference type="ChEBI" id="CHEBI:78263"/>
        <dbReference type="ChEBI" id="CHEBI:78264"/>
    </reaction>
    <physiologicalReaction direction="left-to-right" evidence="19">
        <dbReference type="Rhea" id="RHEA:41497"/>
    </physiologicalReaction>
</comment>
<keyword evidence="5 22" id="KW-0444">Lipid biosynthesis</keyword>
<evidence type="ECO:0000256" key="8">
    <source>
        <dbReference type="ARBA" id="ARBA00022824"/>
    </source>
</evidence>
<comment type="pathway">
    <text evidence="3">Lipid metabolism.</text>
</comment>
<evidence type="ECO:0000256" key="16">
    <source>
        <dbReference type="ARBA" id="ARBA00035875"/>
    </source>
</evidence>
<evidence type="ECO:0000256" key="5">
    <source>
        <dbReference type="ARBA" id="ARBA00022516"/>
    </source>
</evidence>
<keyword evidence="12 22" id="KW-0594">Phospholipid biosynthesis</keyword>
<keyword evidence="6 22" id="KW-0808">Transferase</keyword>
<dbReference type="InterPro" id="IPR004277">
    <property type="entry name" value="PSS"/>
</dbReference>
<keyword evidence="11 22" id="KW-0472">Membrane</keyword>
<evidence type="ECO:0000256" key="3">
    <source>
        <dbReference type="ARBA" id="ARBA00005189"/>
    </source>
</evidence>
<comment type="caution">
    <text evidence="24">The sequence shown here is derived from an EMBL/GenBank/DDBJ whole genome shotgun (WGS) entry which is preliminary data.</text>
</comment>
<evidence type="ECO:0000256" key="23">
    <source>
        <dbReference type="SAM" id="MobiDB-lite"/>
    </source>
</evidence>
<comment type="catalytic activity">
    <reaction evidence="18">
        <text>1-octadecanoyl-2-(4Z,7Z,10Z,13Z,16Z,19Z-docosahexaenoyl)-sn-glycero-3-phosphoethanolamine + L-serine = 1-octadecanoyl-2-(4Z,7Z,10Z,13Z,16Z,19Z-docosahexaenoyl)-sn-glycero-3-phosphoserine + ethanolamine</text>
        <dbReference type="Rhea" id="RHEA:41492"/>
        <dbReference type="ChEBI" id="CHEBI:33384"/>
        <dbReference type="ChEBI" id="CHEBI:57603"/>
        <dbReference type="ChEBI" id="CHEBI:78265"/>
        <dbReference type="ChEBI" id="CHEBI:78266"/>
    </reaction>
    <physiologicalReaction direction="left-to-right" evidence="18">
        <dbReference type="Rhea" id="RHEA:41493"/>
    </physiologicalReaction>
</comment>
<keyword evidence="7 22" id="KW-0812">Transmembrane</keyword>
<sequence>MADSDMSELQEGRESTLDSDWSNISGTSPRKVLAKLPVTVHDWDKEWQNQKQLRRLHPVYDDGTMTFFWRAHTVLTLVVFVAIMVYVAIFEDPYSHDNDYNFKRGLIACVLAFLLVGVTQVPDGPFCRPHPAFWRLVLCLGIVYELALIFLLFQTVDYSRTLLKVFDPKLGVPLPERSYANNCVIYDAANPADPWHNVIEKFDLFVPTHFFGWWIKTLMLRDYWLCHTLSILFEVMEYTLEHQVPNFAECWWDHWIMDIIVCNGMGIWLGMRTLDYLSWKKYHWRGIWNLPSYREKFQRLAAQFTPYSWTDFEWKPTLSLKRWCAMLGVIAMFIMAELNNFYLKLILWLAPDHTLCIIRIVFIALWGTVAMRETFEYLDNPNCERFGRQSWIIAAIIITEALVSMKFEPQTVFKPIPFHMCVFWLSAIICLLIFTIWKFYLRTHIFLHTHSKVSPRHSAHEKSLKKSKVAKEPSGGDAAVSKKKC</sequence>
<reference evidence="24" key="1">
    <citation type="submission" date="2020-06" db="EMBL/GenBank/DDBJ databases">
        <title>Draft genome of Bugula neritina, a colonial animal packing powerful symbionts and potential medicines.</title>
        <authorList>
            <person name="Rayko M."/>
        </authorList>
    </citation>
    <scope>NUCLEOTIDE SEQUENCE [LARGE SCALE GENOMIC DNA]</scope>
    <source>
        <strain evidence="24">Kwan_BN1</strain>
    </source>
</reference>
<evidence type="ECO:0000256" key="1">
    <source>
        <dbReference type="ARBA" id="ARBA00004477"/>
    </source>
</evidence>
<dbReference type="AlphaFoldDB" id="A0A7J7JP40"/>
<name>A0A7J7JP40_BUGNE</name>
<dbReference type="GO" id="GO:0006659">
    <property type="term" value="P:phosphatidylserine biosynthetic process"/>
    <property type="evidence" value="ECO:0007669"/>
    <property type="project" value="UniProtKB-UniRule"/>
</dbReference>
<evidence type="ECO:0000256" key="15">
    <source>
        <dbReference type="ARBA" id="ARBA00035833"/>
    </source>
</evidence>
<comment type="catalytic activity">
    <reaction evidence="14">
        <text>1-hexadecanoyl-2-(9Z-octadecenoyl)-sn-glycero-3-phosphoethanolamine + L-serine = 1-hexadecanoyl-2-(9Z-octadecenoyl)-sn-glycero-3-phospho-L-serine + ethanolamine</text>
        <dbReference type="Rhea" id="RHEA:41484"/>
        <dbReference type="ChEBI" id="CHEBI:33384"/>
        <dbReference type="ChEBI" id="CHEBI:57603"/>
        <dbReference type="ChEBI" id="CHEBI:73007"/>
        <dbReference type="ChEBI" id="CHEBI:75029"/>
    </reaction>
    <physiologicalReaction direction="left-to-right" evidence="14">
        <dbReference type="Rhea" id="RHEA:41485"/>
    </physiologicalReaction>
</comment>
<keyword evidence="9 22" id="KW-1133">Transmembrane helix</keyword>
<protein>
    <recommendedName>
        <fullName evidence="22">Phosphatidylserine synthase</fullName>
        <ecNumber evidence="22">2.7.8.29</ecNumber>
    </recommendedName>
    <alternativeName>
        <fullName evidence="22">Serine-exchange enzyme</fullName>
    </alternativeName>
</protein>
<comment type="pathway">
    <text evidence="2 22">Phospholipid metabolism; phosphatidylserine biosynthesis.</text>
</comment>
<feature type="transmembrane region" description="Helical" evidence="22">
    <location>
        <begin position="102"/>
        <end position="121"/>
    </location>
</feature>
<evidence type="ECO:0000313" key="24">
    <source>
        <dbReference type="EMBL" id="KAF6027178.1"/>
    </source>
</evidence>
<feature type="transmembrane region" description="Helical" evidence="22">
    <location>
        <begin position="422"/>
        <end position="441"/>
    </location>
</feature>
<evidence type="ECO:0000256" key="7">
    <source>
        <dbReference type="ARBA" id="ARBA00022692"/>
    </source>
</evidence>
<comment type="caution">
    <text evidence="22">Lacks conserved residue(s) required for the propagation of feature annotation.</text>
</comment>
<evidence type="ECO:0000256" key="9">
    <source>
        <dbReference type="ARBA" id="ARBA00022989"/>
    </source>
</evidence>